<name>A0ABN3KDQ6_9ACTN</name>
<evidence type="ECO:0000313" key="2">
    <source>
        <dbReference type="EMBL" id="GAA2456706.1"/>
    </source>
</evidence>
<dbReference type="EMBL" id="BAAARW010000045">
    <property type="protein sequence ID" value="GAA2456706.1"/>
    <property type="molecule type" value="Genomic_DNA"/>
</dbReference>
<evidence type="ECO:0000313" key="3">
    <source>
        <dbReference type="Proteomes" id="UP001501231"/>
    </source>
</evidence>
<gene>
    <name evidence="2" type="ORF">GCM10010191_90170</name>
</gene>
<dbReference type="Proteomes" id="UP001501231">
    <property type="component" value="Unassembled WGS sequence"/>
</dbReference>
<organism evidence="2 3">
    <name type="scientific">Actinomadura vinacea</name>
    <dbReference type="NCBI Taxonomy" id="115336"/>
    <lineage>
        <taxon>Bacteria</taxon>
        <taxon>Bacillati</taxon>
        <taxon>Actinomycetota</taxon>
        <taxon>Actinomycetes</taxon>
        <taxon>Streptosporangiales</taxon>
        <taxon>Thermomonosporaceae</taxon>
        <taxon>Actinomadura</taxon>
    </lineage>
</organism>
<sequence length="209" mass="23270">MCELITPASDGAGEEQTADVVAPEEARQIRTLIANHGRDVEDIFKKYLKVHQVIEVIELGIIELAPFARALKAGATYEEVIDAWNRRMSLLYYADYRAAGATHQEALEAKGMPYYDHLREAGASHTEALYVHEKAKDADAYHLAVEGYIKARKAGATHAEIVDALDKGIDFPLYAKARVAKIKHHVALFNHAEGFLQQLISGMHVHNRI</sequence>
<keyword evidence="3" id="KW-1185">Reference proteome</keyword>
<accession>A0ABN3KDQ6</accession>
<evidence type="ECO:0000256" key="1">
    <source>
        <dbReference type="SAM" id="MobiDB-lite"/>
    </source>
</evidence>
<reference evidence="2 3" key="1">
    <citation type="journal article" date="2019" name="Int. J. Syst. Evol. Microbiol.">
        <title>The Global Catalogue of Microorganisms (GCM) 10K type strain sequencing project: providing services to taxonomists for standard genome sequencing and annotation.</title>
        <authorList>
            <consortium name="The Broad Institute Genomics Platform"/>
            <consortium name="The Broad Institute Genome Sequencing Center for Infectious Disease"/>
            <person name="Wu L."/>
            <person name="Ma J."/>
        </authorList>
    </citation>
    <scope>NUCLEOTIDE SEQUENCE [LARGE SCALE GENOMIC DNA]</scope>
    <source>
        <strain evidence="2 3">JCM 3325</strain>
    </source>
</reference>
<comment type="caution">
    <text evidence="2">The sequence shown here is derived from an EMBL/GenBank/DDBJ whole genome shotgun (WGS) entry which is preliminary data.</text>
</comment>
<feature type="region of interest" description="Disordered" evidence="1">
    <location>
        <begin position="1"/>
        <end position="20"/>
    </location>
</feature>
<proteinExistence type="predicted"/>
<dbReference type="RefSeq" id="WP_344597931.1">
    <property type="nucleotide sequence ID" value="NZ_BAAARW010000045.1"/>
</dbReference>
<protein>
    <submittedName>
        <fullName evidence="2">Uncharacterized protein</fullName>
    </submittedName>
</protein>